<dbReference type="OrthoDB" id="345222at2"/>
<feature type="signal peptide" evidence="1">
    <location>
        <begin position="1"/>
        <end position="20"/>
    </location>
</feature>
<dbReference type="Proteomes" id="UP000249254">
    <property type="component" value="Unassembled WGS sequence"/>
</dbReference>
<feature type="chain" id="PRO_5016259796" evidence="1">
    <location>
        <begin position="21"/>
        <end position="262"/>
    </location>
</feature>
<proteinExistence type="predicted"/>
<dbReference type="AlphaFoldDB" id="A0A328AIK7"/>
<reference evidence="3" key="1">
    <citation type="submission" date="2018-05" db="EMBL/GenBank/DDBJ databases">
        <authorList>
            <person name="Li X."/>
        </authorList>
    </citation>
    <scope>NUCLEOTIDE SEQUENCE [LARGE SCALE GENOMIC DNA]</scope>
    <source>
        <strain evidence="3">LX32</strain>
    </source>
</reference>
<dbReference type="Gene3D" id="3.40.50.1460">
    <property type="match status" value="1"/>
</dbReference>
<evidence type="ECO:0000313" key="3">
    <source>
        <dbReference type="Proteomes" id="UP000249254"/>
    </source>
</evidence>
<accession>A0A328AIK7</accession>
<comment type="caution">
    <text evidence="2">The sequence shown here is derived from an EMBL/GenBank/DDBJ whole genome shotgun (WGS) entry which is preliminary data.</text>
</comment>
<name>A0A328AIK7_9CAUL</name>
<sequence length="262" mass="27812">MRWVALVWGLLLGLAQPAAAASPGQPGAFQPSAFKDWAAVVVAGDWHAHSGGPSEAFDNARRDVARALEQAGFQPANLRQYSVRPERYHDTRPAKSDLNGIYEDLGDLTSKTSAGCMFYLSSHGSPAGAIVDDHVLAPGVLDTMLDRTCGKRPTVVVISACFSGVFVPTLARANRMVLTAARPDRSSFGCGEADKYPYFDDCFLQSMKGARDFTGLGRAVQACVAAKEAETGAGPPSEPQLFVGGNLRPILPLLTFTSAATH</sequence>
<keyword evidence="3" id="KW-1185">Reference proteome</keyword>
<dbReference type="GO" id="GO:0008233">
    <property type="term" value="F:peptidase activity"/>
    <property type="evidence" value="ECO:0007669"/>
    <property type="project" value="InterPro"/>
</dbReference>
<gene>
    <name evidence="2" type="ORF">DJ017_08775</name>
</gene>
<keyword evidence="1" id="KW-0732">Signal</keyword>
<protein>
    <submittedName>
        <fullName evidence="2">Peptidase C13</fullName>
    </submittedName>
</protein>
<evidence type="ECO:0000256" key="1">
    <source>
        <dbReference type="SAM" id="SignalP"/>
    </source>
</evidence>
<dbReference type="InterPro" id="IPR001096">
    <property type="entry name" value="Peptidase_C13"/>
</dbReference>
<dbReference type="EMBL" id="QFYQ01000001">
    <property type="protein sequence ID" value="RAK54610.1"/>
    <property type="molecule type" value="Genomic_DNA"/>
</dbReference>
<organism evidence="2 3">
    <name type="scientific">Phenylobacterium soli</name>
    <dbReference type="NCBI Taxonomy" id="2170551"/>
    <lineage>
        <taxon>Bacteria</taxon>
        <taxon>Pseudomonadati</taxon>
        <taxon>Pseudomonadota</taxon>
        <taxon>Alphaproteobacteria</taxon>
        <taxon>Caulobacterales</taxon>
        <taxon>Caulobacteraceae</taxon>
        <taxon>Phenylobacterium</taxon>
    </lineage>
</organism>
<dbReference type="RefSeq" id="WP_111528361.1">
    <property type="nucleotide sequence ID" value="NZ_JBHRSG010000004.1"/>
</dbReference>
<evidence type="ECO:0000313" key="2">
    <source>
        <dbReference type="EMBL" id="RAK54610.1"/>
    </source>
</evidence>
<dbReference type="Pfam" id="PF01650">
    <property type="entry name" value="Peptidase_C13"/>
    <property type="match status" value="1"/>
</dbReference>
<dbReference type="GO" id="GO:0006508">
    <property type="term" value="P:proteolysis"/>
    <property type="evidence" value="ECO:0007669"/>
    <property type="project" value="InterPro"/>
</dbReference>